<organism evidence="1 2">
    <name type="scientific">Vibrio parahaemolyticus</name>
    <dbReference type="NCBI Taxonomy" id="670"/>
    <lineage>
        <taxon>Bacteria</taxon>
        <taxon>Pseudomonadati</taxon>
        <taxon>Pseudomonadota</taxon>
        <taxon>Gammaproteobacteria</taxon>
        <taxon>Vibrionales</taxon>
        <taxon>Vibrionaceae</taxon>
        <taxon>Vibrio</taxon>
    </lineage>
</organism>
<sequence>MSSIVKIENIDNDSAVSVSIQRIISVVGADKKFEIVECNKGIDETKKCDIFTSVAISLATSLAANTLYEIIKTVFINSSNKNSDAKIVINGDVVYVKEINNLTINHVDKK</sequence>
<dbReference type="AlphaFoldDB" id="A0A7Y0SEC3"/>
<protein>
    <submittedName>
        <fullName evidence="1">Uncharacterized protein</fullName>
    </submittedName>
</protein>
<accession>A0A7Y0SEC3</accession>
<proteinExistence type="predicted"/>
<dbReference type="EMBL" id="JABCLB010000331">
    <property type="protein sequence ID" value="NMU81851.1"/>
    <property type="molecule type" value="Genomic_DNA"/>
</dbReference>
<dbReference type="RefSeq" id="WP_141180430.1">
    <property type="nucleotide sequence ID" value="NZ_CP041202.1"/>
</dbReference>
<dbReference type="Proteomes" id="UP000518904">
    <property type="component" value="Unassembled WGS sequence"/>
</dbReference>
<name>A0A7Y0SEC3_VIBPH</name>
<comment type="caution">
    <text evidence="1">The sequence shown here is derived from an EMBL/GenBank/DDBJ whole genome shotgun (WGS) entry which is preliminary data.</text>
</comment>
<evidence type="ECO:0000313" key="2">
    <source>
        <dbReference type="Proteomes" id="UP000518904"/>
    </source>
</evidence>
<gene>
    <name evidence="1" type="ORF">HKB16_03045</name>
</gene>
<reference evidence="1 2" key="1">
    <citation type="submission" date="2020-04" db="EMBL/GenBank/DDBJ databases">
        <title>Whole-genome sequencing of Vibrio spp. from China reveals different genetic environments of blaCTX-M-14 among diverse lineages.</title>
        <authorList>
            <person name="Zheng Z."/>
            <person name="Ye L."/>
            <person name="Chen S."/>
        </authorList>
    </citation>
    <scope>NUCLEOTIDE SEQUENCE [LARGE SCALE GENOMIC DNA]</scope>
    <source>
        <strain evidence="1 2">Vb0551</strain>
    </source>
</reference>
<evidence type="ECO:0000313" key="1">
    <source>
        <dbReference type="EMBL" id="NMU81851.1"/>
    </source>
</evidence>